<protein>
    <submittedName>
        <fullName evidence="6">TetR family transcriptional regulator</fullName>
    </submittedName>
</protein>
<dbReference type="InterPro" id="IPR009057">
    <property type="entry name" value="Homeodomain-like_sf"/>
</dbReference>
<dbReference type="PROSITE" id="PS50977">
    <property type="entry name" value="HTH_TETR_2"/>
    <property type="match status" value="1"/>
</dbReference>
<proteinExistence type="predicted"/>
<evidence type="ECO:0000256" key="3">
    <source>
        <dbReference type="ARBA" id="ARBA00023163"/>
    </source>
</evidence>
<keyword evidence="1" id="KW-0805">Transcription regulation</keyword>
<keyword evidence="7" id="KW-1185">Reference proteome</keyword>
<accession>A0ABP8Y6Y3</accession>
<dbReference type="SUPFAM" id="SSF46689">
    <property type="entry name" value="Homeodomain-like"/>
    <property type="match status" value="1"/>
</dbReference>
<keyword evidence="2 4" id="KW-0238">DNA-binding</keyword>
<reference evidence="7" key="1">
    <citation type="journal article" date="2019" name="Int. J. Syst. Evol. Microbiol.">
        <title>The Global Catalogue of Microorganisms (GCM) 10K type strain sequencing project: providing services to taxonomists for standard genome sequencing and annotation.</title>
        <authorList>
            <consortium name="The Broad Institute Genomics Platform"/>
            <consortium name="The Broad Institute Genome Sequencing Center for Infectious Disease"/>
            <person name="Wu L."/>
            <person name="Ma J."/>
        </authorList>
    </citation>
    <scope>NUCLEOTIDE SEQUENCE [LARGE SCALE GENOMIC DNA]</scope>
    <source>
        <strain evidence="7">JCM 18532</strain>
    </source>
</reference>
<sequence>MTKARPSLRERKKQQTREAIQDRALHLYREQGYHQTTVEQIADAANVSPSTFFRYYPTKPETVLYDRTDSVLLDAILAQPTELTPVAATRAALRSVFADMSDEERSLELTRMRLMADVPDLRAAVAERFSMVLPEFTAVIARRAGRESDDQDVQHWLGAVAGVVLVALFRAARDGAEILDAIDEAMAYLENGMPL</sequence>
<evidence type="ECO:0000256" key="2">
    <source>
        <dbReference type="ARBA" id="ARBA00023125"/>
    </source>
</evidence>
<dbReference type="Gene3D" id="1.10.357.10">
    <property type="entry name" value="Tetracycline Repressor, domain 2"/>
    <property type="match status" value="1"/>
</dbReference>
<feature type="domain" description="HTH tetR-type" evidence="5">
    <location>
        <begin position="14"/>
        <end position="74"/>
    </location>
</feature>
<dbReference type="PANTHER" id="PTHR30055">
    <property type="entry name" value="HTH-TYPE TRANSCRIPTIONAL REGULATOR RUTR"/>
    <property type="match status" value="1"/>
</dbReference>
<dbReference type="EMBL" id="BAABKN010000001">
    <property type="protein sequence ID" value="GAA4722061.1"/>
    <property type="molecule type" value="Genomic_DNA"/>
</dbReference>
<dbReference type="Pfam" id="PF00440">
    <property type="entry name" value="TetR_N"/>
    <property type="match status" value="1"/>
</dbReference>
<dbReference type="Proteomes" id="UP001499882">
    <property type="component" value="Unassembled WGS sequence"/>
</dbReference>
<evidence type="ECO:0000313" key="6">
    <source>
        <dbReference type="EMBL" id="GAA4722061.1"/>
    </source>
</evidence>
<keyword evidence="3" id="KW-0804">Transcription</keyword>
<dbReference type="RefSeq" id="WP_345524445.1">
    <property type="nucleotide sequence ID" value="NZ_BAABKN010000001.1"/>
</dbReference>
<evidence type="ECO:0000256" key="1">
    <source>
        <dbReference type="ARBA" id="ARBA00023015"/>
    </source>
</evidence>
<gene>
    <name evidence="6" type="ORF">GCM10023350_00110</name>
</gene>
<dbReference type="InterPro" id="IPR001647">
    <property type="entry name" value="HTH_TetR"/>
</dbReference>
<comment type="caution">
    <text evidence="6">The sequence shown here is derived from an EMBL/GenBank/DDBJ whole genome shotgun (WGS) entry which is preliminary data.</text>
</comment>
<feature type="DNA-binding region" description="H-T-H motif" evidence="4">
    <location>
        <begin position="37"/>
        <end position="56"/>
    </location>
</feature>
<organism evidence="6 7">
    <name type="scientific">Nocardioides endophyticus</name>
    <dbReference type="NCBI Taxonomy" id="1353775"/>
    <lineage>
        <taxon>Bacteria</taxon>
        <taxon>Bacillati</taxon>
        <taxon>Actinomycetota</taxon>
        <taxon>Actinomycetes</taxon>
        <taxon>Propionibacteriales</taxon>
        <taxon>Nocardioidaceae</taxon>
        <taxon>Nocardioides</taxon>
    </lineage>
</organism>
<dbReference type="InterPro" id="IPR050109">
    <property type="entry name" value="HTH-type_TetR-like_transc_reg"/>
</dbReference>
<dbReference type="Pfam" id="PF17754">
    <property type="entry name" value="TetR_C_14"/>
    <property type="match status" value="1"/>
</dbReference>
<evidence type="ECO:0000313" key="7">
    <source>
        <dbReference type="Proteomes" id="UP001499882"/>
    </source>
</evidence>
<dbReference type="InterPro" id="IPR041347">
    <property type="entry name" value="MftR_C"/>
</dbReference>
<evidence type="ECO:0000259" key="5">
    <source>
        <dbReference type="PROSITE" id="PS50977"/>
    </source>
</evidence>
<evidence type="ECO:0000256" key="4">
    <source>
        <dbReference type="PROSITE-ProRule" id="PRU00335"/>
    </source>
</evidence>
<name>A0ABP8Y6Y3_9ACTN</name>
<dbReference type="PANTHER" id="PTHR30055:SF238">
    <property type="entry name" value="MYCOFACTOCIN BIOSYNTHESIS TRANSCRIPTIONAL REGULATOR MFTR-RELATED"/>
    <property type="match status" value="1"/>
</dbReference>
<dbReference type="Gene3D" id="1.10.10.60">
    <property type="entry name" value="Homeodomain-like"/>
    <property type="match status" value="1"/>
</dbReference>